<evidence type="ECO:0000256" key="5">
    <source>
        <dbReference type="ARBA" id="ARBA00022927"/>
    </source>
</evidence>
<accession>A0ABU5CHP5</accession>
<keyword evidence="10" id="KW-0966">Cell projection</keyword>
<dbReference type="Pfam" id="PF02108">
    <property type="entry name" value="FliH"/>
    <property type="match status" value="1"/>
</dbReference>
<protein>
    <recommendedName>
        <fullName evidence="7">Flagellar assembly protein FliH</fullName>
    </recommendedName>
</protein>
<dbReference type="PANTHER" id="PTHR34982:SF1">
    <property type="entry name" value="FLAGELLAR ASSEMBLY PROTEIN FLIH"/>
    <property type="match status" value="1"/>
</dbReference>
<organism evidence="10 11">
    <name type="scientific">Tigheibacillus jepli</name>
    <dbReference type="NCBI Taxonomy" id="3035914"/>
    <lineage>
        <taxon>Bacteria</taxon>
        <taxon>Bacillati</taxon>
        <taxon>Bacillota</taxon>
        <taxon>Bacilli</taxon>
        <taxon>Bacillales</taxon>
        <taxon>Bacillaceae</taxon>
        <taxon>Tigheibacillus</taxon>
    </lineage>
</organism>
<reference evidence="10 11" key="1">
    <citation type="submission" date="2023-10" db="EMBL/GenBank/DDBJ databases">
        <title>179-bfca-hs.</title>
        <authorList>
            <person name="Miliotis G."/>
            <person name="Sengupta P."/>
            <person name="Hameed A."/>
            <person name="Chuvochina M."/>
            <person name="Mcdonagh F."/>
            <person name="Simpson A.C."/>
            <person name="Singh N.K."/>
            <person name="Rekha P.D."/>
            <person name="Raman K."/>
            <person name="Hugenholtz P."/>
            <person name="Venkateswaran K."/>
        </authorList>
    </citation>
    <scope>NUCLEOTIDE SEQUENCE [LARGE SCALE GENOMIC DNA]</scope>
    <source>
        <strain evidence="10 11">179-BFC-A-HS</strain>
    </source>
</reference>
<evidence type="ECO:0000313" key="11">
    <source>
        <dbReference type="Proteomes" id="UP001228376"/>
    </source>
</evidence>
<dbReference type="InterPro" id="IPR051472">
    <property type="entry name" value="T3SS_Stator/FliH"/>
</dbReference>
<keyword evidence="6" id="KW-1006">Bacterial flagellum protein export</keyword>
<dbReference type="NCBIfam" id="TIGR03825">
    <property type="entry name" value="FliH_bacil"/>
    <property type="match status" value="1"/>
</dbReference>
<evidence type="ECO:0000256" key="1">
    <source>
        <dbReference type="ARBA" id="ARBA00003041"/>
    </source>
</evidence>
<keyword evidence="8" id="KW-0175">Coiled coil</keyword>
<evidence type="ECO:0000256" key="2">
    <source>
        <dbReference type="ARBA" id="ARBA00006602"/>
    </source>
</evidence>
<keyword evidence="10" id="KW-0969">Cilium</keyword>
<keyword evidence="4" id="KW-1005">Bacterial flagellum biogenesis</keyword>
<evidence type="ECO:0000256" key="4">
    <source>
        <dbReference type="ARBA" id="ARBA00022795"/>
    </source>
</evidence>
<feature type="coiled-coil region" evidence="8">
    <location>
        <begin position="30"/>
        <end position="79"/>
    </location>
</feature>
<dbReference type="PANTHER" id="PTHR34982">
    <property type="entry name" value="YOP PROTEINS TRANSLOCATION PROTEIN L"/>
    <property type="match status" value="1"/>
</dbReference>
<keyword evidence="10" id="KW-0282">Flagellum</keyword>
<keyword evidence="3" id="KW-0813">Transport</keyword>
<comment type="caution">
    <text evidence="10">The sequence shown here is derived from an EMBL/GenBank/DDBJ whole genome shotgun (WGS) entry which is preliminary data.</text>
</comment>
<keyword evidence="5" id="KW-0653">Protein transport</keyword>
<dbReference type="Proteomes" id="UP001228376">
    <property type="component" value="Unassembled WGS sequence"/>
</dbReference>
<dbReference type="RefSeq" id="WP_306065463.1">
    <property type="nucleotide sequence ID" value="NZ_JAROCA020000001.1"/>
</dbReference>
<evidence type="ECO:0000256" key="3">
    <source>
        <dbReference type="ARBA" id="ARBA00022448"/>
    </source>
</evidence>
<gene>
    <name evidence="10" type="primary">fliH</name>
    <name evidence="10" type="ORF">P5G51_011220</name>
</gene>
<dbReference type="InterPro" id="IPR022524">
    <property type="entry name" value="FliH_Bacilli"/>
</dbReference>
<evidence type="ECO:0000259" key="9">
    <source>
        <dbReference type="Pfam" id="PF02108"/>
    </source>
</evidence>
<feature type="domain" description="Flagellar assembly protein FliH/Type III secretion system HrpE" evidence="9">
    <location>
        <begin position="106"/>
        <end position="231"/>
    </location>
</feature>
<keyword evidence="11" id="KW-1185">Reference proteome</keyword>
<name>A0ABU5CHP5_9BACI</name>
<evidence type="ECO:0000256" key="8">
    <source>
        <dbReference type="SAM" id="Coils"/>
    </source>
</evidence>
<evidence type="ECO:0000313" key="10">
    <source>
        <dbReference type="EMBL" id="MDY0405887.1"/>
    </source>
</evidence>
<evidence type="ECO:0000256" key="6">
    <source>
        <dbReference type="ARBA" id="ARBA00023225"/>
    </source>
</evidence>
<comment type="similarity">
    <text evidence="2">Belongs to the FliH family.</text>
</comment>
<comment type="function">
    <text evidence="1">Needed for flagellar regrowth and assembly.</text>
</comment>
<dbReference type="EMBL" id="JAROCA020000001">
    <property type="protein sequence ID" value="MDY0405887.1"/>
    <property type="molecule type" value="Genomic_DNA"/>
</dbReference>
<sequence length="242" mass="27694">MSELRHMKQIKIKPIAMQQAEDTFSLSAKADGLKQNIRELEMEVAQLEEQKNKLIQQTNERIKGEQAKWEEQKQQLMEQAQKEGYAKGFQSGEQKGKQTYDDVIQKINAMAELAKKDYYATIAQSKDAILDIAIASANKILRQQLPDHPELFQRVVNDCISEINDVSDVTIYVHPNQYEIVIQQKHELQQLLQEDARLLVKVKNTLPEFGCVIDCPSGQIDASVDTQLDQIRNALGEIRMEN</sequence>
<evidence type="ECO:0000256" key="7">
    <source>
        <dbReference type="NCBIfam" id="TIGR03825"/>
    </source>
</evidence>
<dbReference type="InterPro" id="IPR018035">
    <property type="entry name" value="Flagellar_FliH/T3SS_HrpE"/>
</dbReference>
<proteinExistence type="inferred from homology"/>